<evidence type="ECO:0000313" key="8">
    <source>
        <dbReference type="EMBL" id="KAH3795573.1"/>
    </source>
</evidence>
<evidence type="ECO:0000259" key="7">
    <source>
        <dbReference type="Pfam" id="PF02932"/>
    </source>
</evidence>
<reference evidence="8" key="2">
    <citation type="submission" date="2020-11" db="EMBL/GenBank/DDBJ databases">
        <authorList>
            <person name="McCartney M.A."/>
            <person name="Auch B."/>
            <person name="Kono T."/>
            <person name="Mallez S."/>
            <person name="Becker A."/>
            <person name="Gohl D.M."/>
            <person name="Silverstein K.A.T."/>
            <person name="Koren S."/>
            <person name="Bechman K.B."/>
            <person name="Herman A."/>
            <person name="Abrahante J.E."/>
            <person name="Garbe J."/>
        </authorList>
    </citation>
    <scope>NUCLEOTIDE SEQUENCE</scope>
    <source>
        <strain evidence="8">Duluth1</strain>
        <tissue evidence="8">Whole animal</tissue>
    </source>
</reference>
<dbReference type="SUPFAM" id="SSF63712">
    <property type="entry name" value="Nicotinic receptor ligand binding domain-like"/>
    <property type="match status" value="1"/>
</dbReference>
<feature type="transmembrane region" description="Helical" evidence="5">
    <location>
        <begin position="223"/>
        <end position="244"/>
    </location>
</feature>
<keyword evidence="4 5" id="KW-0472">Membrane</keyword>
<accession>A0A9D4J4N2</accession>
<dbReference type="GO" id="GO:0016020">
    <property type="term" value="C:membrane"/>
    <property type="evidence" value="ECO:0007669"/>
    <property type="project" value="UniProtKB-SubCell"/>
</dbReference>
<dbReference type="GO" id="GO:0005230">
    <property type="term" value="F:extracellular ligand-gated monoatomic ion channel activity"/>
    <property type="evidence" value="ECO:0007669"/>
    <property type="project" value="InterPro"/>
</dbReference>
<dbReference type="GO" id="GO:0004888">
    <property type="term" value="F:transmembrane signaling receptor activity"/>
    <property type="evidence" value="ECO:0007669"/>
    <property type="project" value="InterPro"/>
</dbReference>
<keyword evidence="3 5" id="KW-1133">Transmembrane helix</keyword>
<dbReference type="CDD" id="cd18989">
    <property type="entry name" value="LGIC_ECD_cation"/>
    <property type="match status" value="1"/>
</dbReference>
<dbReference type="Gene3D" id="1.20.58.390">
    <property type="entry name" value="Neurotransmitter-gated ion-channel transmembrane domain"/>
    <property type="match status" value="1"/>
</dbReference>
<evidence type="ECO:0000256" key="2">
    <source>
        <dbReference type="ARBA" id="ARBA00022692"/>
    </source>
</evidence>
<keyword evidence="5" id="KW-0407">Ion channel</keyword>
<feature type="transmembrane region" description="Helical" evidence="5">
    <location>
        <begin position="192"/>
        <end position="216"/>
    </location>
</feature>
<comment type="caution">
    <text evidence="8">The sequence shown here is derived from an EMBL/GenBank/DDBJ whole genome shotgun (WGS) entry which is preliminary data.</text>
</comment>
<dbReference type="PANTHER" id="PTHR18945">
    <property type="entry name" value="NEUROTRANSMITTER GATED ION CHANNEL"/>
    <property type="match status" value="1"/>
</dbReference>
<evidence type="ECO:0000256" key="1">
    <source>
        <dbReference type="ARBA" id="ARBA00004141"/>
    </source>
</evidence>
<keyword evidence="9" id="KW-1185">Reference proteome</keyword>
<dbReference type="CDD" id="cd19051">
    <property type="entry name" value="LGIC_TM_cation"/>
    <property type="match status" value="1"/>
</dbReference>
<organism evidence="8 9">
    <name type="scientific">Dreissena polymorpha</name>
    <name type="common">Zebra mussel</name>
    <name type="synonym">Mytilus polymorpha</name>
    <dbReference type="NCBI Taxonomy" id="45954"/>
    <lineage>
        <taxon>Eukaryota</taxon>
        <taxon>Metazoa</taxon>
        <taxon>Spiralia</taxon>
        <taxon>Lophotrochozoa</taxon>
        <taxon>Mollusca</taxon>
        <taxon>Bivalvia</taxon>
        <taxon>Autobranchia</taxon>
        <taxon>Heteroconchia</taxon>
        <taxon>Euheterodonta</taxon>
        <taxon>Imparidentia</taxon>
        <taxon>Neoheterodontei</taxon>
        <taxon>Myida</taxon>
        <taxon>Dreissenoidea</taxon>
        <taxon>Dreissenidae</taxon>
        <taxon>Dreissena</taxon>
    </lineage>
</organism>
<dbReference type="FunFam" id="2.70.170.10:FF:000028">
    <property type="entry name" value="AcetylCholine Receptor"/>
    <property type="match status" value="1"/>
</dbReference>
<dbReference type="Gene3D" id="2.70.170.10">
    <property type="entry name" value="Neurotransmitter-gated ion-channel ligand-binding domain"/>
    <property type="match status" value="1"/>
</dbReference>
<dbReference type="InterPro" id="IPR006201">
    <property type="entry name" value="Neur_channel"/>
</dbReference>
<feature type="transmembrane region" description="Helical" evidence="5">
    <location>
        <begin position="377"/>
        <end position="398"/>
    </location>
</feature>
<keyword evidence="5" id="KW-0813">Transport</keyword>
<dbReference type="InterPro" id="IPR006029">
    <property type="entry name" value="Neurotrans-gated_channel_TM"/>
</dbReference>
<protein>
    <submittedName>
        <fullName evidence="8">Uncharacterized protein</fullName>
    </submittedName>
</protein>
<comment type="subcellular location">
    <subcellularLocation>
        <location evidence="1">Membrane</location>
        <topology evidence="1">Multi-pass membrane protein</topology>
    </subcellularLocation>
</comment>
<dbReference type="Pfam" id="PF02931">
    <property type="entry name" value="Neur_chan_LBD"/>
    <property type="match status" value="1"/>
</dbReference>
<feature type="transmembrane region" description="Helical" evidence="5">
    <location>
        <begin position="256"/>
        <end position="279"/>
    </location>
</feature>
<evidence type="ECO:0000256" key="4">
    <source>
        <dbReference type="ARBA" id="ARBA00023136"/>
    </source>
</evidence>
<evidence type="ECO:0000259" key="6">
    <source>
        <dbReference type="Pfam" id="PF02931"/>
    </source>
</evidence>
<dbReference type="InterPro" id="IPR018000">
    <property type="entry name" value="Neurotransmitter_ion_chnl_CS"/>
</dbReference>
<dbReference type="Pfam" id="PF02932">
    <property type="entry name" value="Neur_chan_memb"/>
    <property type="match status" value="1"/>
</dbReference>
<dbReference type="EMBL" id="JAIWYP010000007">
    <property type="protein sequence ID" value="KAH3795573.1"/>
    <property type="molecule type" value="Genomic_DNA"/>
</dbReference>
<gene>
    <name evidence="8" type="ORF">DPMN_149127</name>
</gene>
<comment type="similarity">
    <text evidence="5">Belongs to the ligand-gated ion channel (TC 1.A.9) family.</text>
</comment>
<evidence type="ECO:0000313" key="9">
    <source>
        <dbReference type="Proteomes" id="UP000828390"/>
    </source>
</evidence>
<sequence length="399" mass="44923">MPRNLTSLDPFHVGIELYLMSIDEINELRQTMAIMAFLEITWTDHFLVWDPLEYSNISSINVKVKDIWTPDIVLENTLDKQTDIFDEDGNAIISSNGRVIIWPYGRYTVSCKMFIGQFPFDKQTCGFDFLSWTNPSPKLALRSASTEIIQTYYTENGEWALKRGHVKSELITFGDYPEDHVIFTFDLQRKSLFAVMNLMLPIIFISFLNTFCFILPLDCGERITFCISLFIALAVFMTIVNGSLPESSDEVSKFGVYIGLQLIGCGLTTISTVVSLNCYHESNNTPVRSSVQLFVMAMCVSKRYRIHPHNAHNQINENKNDGHTKTASIASIDDSGASIASIDDSGKRDSCLPNGNGTIQPLPQVTWKMVSFALDRFCFVASIVWHVVLLSVLCAVLVQ</sequence>
<dbReference type="InterPro" id="IPR006202">
    <property type="entry name" value="Neur_chan_lig-bd"/>
</dbReference>
<dbReference type="InterPro" id="IPR038050">
    <property type="entry name" value="Neuro_actylchol_rec"/>
</dbReference>
<keyword evidence="2 5" id="KW-0812">Transmembrane</keyword>
<dbReference type="Proteomes" id="UP000828390">
    <property type="component" value="Unassembled WGS sequence"/>
</dbReference>
<proteinExistence type="inferred from homology"/>
<evidence type="ECO:0000256" key="3">
    <source>
        <dbReference type="ARBA" id="ARBA00022989"/>
    </source>
</evidence>
<dbReference type="PRINTS" id="PR00252">
    <property type="entry name" value="NRIONCHANNEL"/>
</dbReference>
<dbReference type="PROSITE" id="PS00236">
    <property type="entry name" value="NEUROTR_ION_CHANNEL"/>
    <property type="match status" value="1"/>
</dbReference>
<evidence type="ECO:0000256" key="5">
    <source>
        <dbReference type="RuleBase" id="RU000687"/>
    </source>
</evidence>
<reference evidence="8" key="1">
    <citation type="journal article" date="2019" name="bioRxiv">
        <title>The Genome of the Zebra Mussel, Dreissena polymorpha: A Resource for Invasive Species Research.</title>
        <authorList>
            <person name="McCartney M.A."/>
            <person name="Auch B."/>
            <person name="Kono T."/>
            <person name="Mallez S."/>
            <person name="Zhang Y."/>
            <person name="Obille A."/>
            <person name="Becker A."/>
            <person name="Abrahante J.E."/>
            <person name="Garbe J."/>
            <person name="Badalamenti J.P."/>
            <person name="Herman A."/>
            <person name="Mangelson H."/>
            <person name="Liachko I."/>
            <person name="Sullivan S."/>
            <person name="Sone E.D."/>
            <person name="Koren S."/>
            <person name="Silverstein K.A.T."/>
            <person name="Beckman K.B."/>
            <person name="Gohl D.M."/>
        </authorList>
    </citation>
    <scope>NUCLEOTIDE SEQUENCE</scope>
    <source>
        <strain evidence="8">Duluth1</strain>
        <tissue evidence="8">Whole animal</tissue>
    </source>
</reference>
<dbReference type="AlphaFoldDB" id="A0A9D4J4N2"/>
<dbReference type="InterPro" id="IPR036719">
    <property type="entry name" value="Neuro-gated_channel_TM_sf"/>
</dbReference>
<feature type="domain" description="Neurotransmitter-gated ion-channel ligand-binding" evidence="6">
    <location>
        <begin position="9"/>
        <end position="190"/>
    </location>
</feature>
<dbReference type="InterPro" id="IPR036734">
    <property type="entry name" value="Neur_chan_lig-bd_sf"/>
</dbReference>
<name>A0A9D4J4N2_DREPO</name>
<dbReference type="SUPFAM" id="SSF90112">
    <property type="entry name" value="Neurotransmitter-gated ion-channel transmembrane pore"/>
    <property type="match status" value="1"/>
</dbReference>
<feature type="domain" description="Neurotransmitter-gated ion-channel transmembrane" evidence="7">
    <location>
        <begin position="199"/>
        <end position="315"/>
    </location>
</feature>
<keyword evidence="5" id="KW-0406">Ion transport</keyword>